<dbReference type="AlphaFoldDB" id="A0A0Q3T6K1"/>
<keyword evidence="5" id="KW-1185">Reference proteome</keyword>
<feature type="transmembrane region" description="Helical" evidence="2">
    <location>
        <begin position="20"/>
        <end position="46"/>
    </location>
</feature>
<dbReference type="RefSeq" id="WP_056684173.1">
    <property type="nucleotide sequence ID" value="NZ_LJIX01000006.1"/>
</dbReference>
<keyword evidence="2" id="KW-0472">Membrane</keyword>
<dbReference type="PATRIC" id="fig|1637975.4.peg.2063"/>
<comment type="caution">
    <text evidence="4">The sequence shown here is derived from an EMBL/GenBank/DDBJ whole genome shotgun (WGS) entry which is preliminary data.</text>
</comment>
<proteinExistence type="predicted"/>
<evidence type="ECO:0000256" key="1">
    <source>
        <dbReference type="SAM" id="Coils"/>
    </source>
</evidence>
<dbReference type="Proteomes" id="UP000050996">
    <property type="component" value="Unassembled WGS sequence"/>
</dbReference>
<dbReference type="Gene3D" id="1.20.5.4880">
    <property type="match status" value="1"/>
</dbReference>
<dbReference type="SUPFAM" id="SSF158791">
    <property type="entry name" value="MgtE N-terminal domain-like"/>
    <property type="match status" value="1"/>
</dbReference>
<keyword evidence="2" id="KW-1133">Transmembrane helix</keyword>
<name>A0A0Q3T6K1_9BACI</name>
<evidence type="ECO:0000313" key="5">
    <source>
        <dbReference type="Proteomes" id="UP000050996"/>
    </source>
</evidence>
<gene>
    <name evidence="4" type="ORF">AN957_11340</name>
</gene>
<keyword evidence="2" id="KW-0812">Transmembrane</keyword>
<feature type="coiled-coil region" evidence="1">
    <location>
        <begin position="71"/>
        <end position="136"/>
    </location>
</feature>
<dbReference type="InterPro" id="IPR006668">
    <property type="entry name" value="Mg_transptr_MgtE_intracell_dom"/>
</dbReference>
<dbReference type="STRING" id="1637975.AN957_11340"/>
<organism evidence="4 5">
    <name type="scientific">Cytobacillus solani</name>
    <dbReference type="NCBI Taxonomy" id="1637975"/>
    <lineage>
        <taxon>Bacteria</taxon>
        <taxon>Bacillati</taxon>
        <taxon>Bacillota</taxon>
        <taxon>Bacilli</taxon>
        <taxon>Bacillales</taxon>
        <taxon>Bacillaceae</taxon>
        <taxon>Cytobacillus</taxon>
    </lineage>
</organism>
<evidence type="ECO:0000256" key="2">
    <source>
        <dbReference type="SAM" id="Phobius"/>
    </source>
</evidence>
<dbReference type="Pfam" id="PF03448">
    <property type="entry name" value="MgtE_N"/>
    <property type="match status" value="1"/>
</dbReference>
<evidence type="ECO:0000313" key="4">
    <source>
        <dbReference type="EMBL" id="KQL19117.1"/>
    </source>
</evidence>
<protein>
    <recommendedName>
        <fullName evidence="3">Magnesium transporter MgtE intracellular domain-containing protein</fullName>
    </recommendedName>
</protein>
<accession>A0A0Q3T6K1</accession>
<dbReference type="EMBL" id="LJIX01000006">
    <property type="protein sequence ID" value="KQL19117.1"/>
    <property type="molecule type" value="Genomic_DNA"/>
</dbReference>
<sequence length="200" mass="22800">MDKVAEELESKKTSRFQSFIFVVLIPLLFTITVALIVMTILGYNVFELTKEYGQKIPFISSAISDDDSDSAKDIETKMIELEAEIKDREAKITKLETELESKDQEISRAELEKEQLEAEIEELTAMKEENKRAFKDIVKTYETISAKKAAPILSQMSETEALEILTNLKSDKLAEIMEKMEPEDAARYTELLTADIEESE</sequence>
<reference evidence="4 5" key="1">
    <citation type="submission" date="2015-09" db="EMBL/GenBank/DDBJ databases">
        <title>Genome sequencing project for genomic taxonomy and phylogenomics of Bacillus-like bacteria.</title>
        <authorList>
            <person name="Liu B."/>
            <person name="Wang J."/>
            <person name="Zhu Y."/>
            <person name="Liu G."/>
            <person name="Chen Q."/>
            <person name="Chen Z."/>
            <person name="Lan J."/>
            <person name="Che J."/>
            <person name="Ge C."/>
            <person name="Shi H."/>
            <person name="Pan Z."/>
            <person name="Liu X."/>
        </authorList>
    </citation>
    <scope>NUCLEOTIDE SEQUENCE [LARGE SCALE GENOMIC DNA]</scope>
    <source>
        <strain evidence="4 5">FJAT-18043</strain>
    </source>
</reference>
<feature type="domain" description="Magnesium transporter MgtE intracellular" evidence="3">
    <location>
        <begin position="136"/>
        <end position="197"/>
    </location>
</feature>
<keyword evidence="1" id="KW-0175">Coiled coil</keyword>
<evidence type="ECO:0000259" key="3">
    <source>
        <dbReference type="Pfam" id="PF03448"/>
    </source>
</evidence>